<dbReference type="EMBL" id="VXIV02003179">
    <property type="protein sequence ID" value="KAF6020372.1"/>
    <property type="molecule type" value="Genomic_DNA"/>
</dbReference>
<keyword evidence="2" id="KW-1185">Reference proteome</keyword>
<protein>
    <submittedName>
        <fullName evidence="1">Atg13</fullName>
    </submittedName>
</protein>
<name>A0A7J7J2F7_BUGNE</name>
<comment type="caution">
    <text evidence="1">The sequence shown here is derived from an EMBL/GenBank/DDBJ whole genome shotgun (WGS) entry which is preliminary data.</text>
</comment>
<evidence type="ECO:0000313" key="1">
    <source>
        <dbReference type="EMBL" id="KAF6020372.1"/>
    </source>
</evidence>
<proteinExistence type="predicted"/>
<organism evidence="1 2">
    <name type="scientific">Bugula neritina</name>
    <name type="common">Brown bryozoan</name>
    <name type="synonym">Sertularia neritina</name>
    <dbReference type="NCBI Taxonomy" id="10212"/>
    <lineage>
        <taxon>Eukaryota</taxon>
        <taxon>Metazoa</taxon>
        <taxon>Spiralia</taxon>
        <taxon>Lophotrochozoa</taxon>
        <taxon>Bryozoa</taxon>
        <taxon>Gymnolaemata</taxon>
        <taxon>Cheilostomatida</taxon>
        <taxon>Flustrina</taxon>
        <taxon>Buguloidea</taxon>
        <taxon>Bugulidae</taxon>
        <taxon>Bugula</taxon>
    </lineage>
</organism>
<dbReference type="Proteomes" id="UP000593567">
    <property type="component" value="Unassembled WGS sequence"/>
</dbReference>
<accession>A0A7J7J2F7</accession>
<sequence>MPFAVPTVEHDIGRFYKKFHRKEDLVLLDTGETISETLEQLDLDIYENELKDFDEFCSQLDITVNQGSPV</sequence>
<reference evidence="1" key="1">
    <citation type="submission" date="2020-06" db="EMBL/GenBank/DDBJ databases">
        <title>Draft genome of Bugula neritina, a colonial animal packing powerful symbionts and potential medicines.</title>
        <authorList>
            <person name="Rayko M."/>
        </authorList>
    </citation>
    <scope>NUCLEOTIDE SEQUENCE [LARGE SCALE GENOMIC DNA]</scope>
    <source>
        <strain evidence="1">Kwan_BN1</strain>
    </source>
</reference>
<dbReference type="AlphaFoldDB" id="A0A7J7J2F7"/>
<evidence type="ECO:0000313" key="2">
    <source>
        <dbReference type="Proteomes" id="UP000593567"/>
    </source>
</evidence>
<gene>
    <name evidence="1" type="ORF">EB796_021344</name>
</gene>